<organism evidence="1 2">
    <name type="scientific">Thermoanaerobacterium butyriciformans</name>
    <dbReference type="NCBI Taxonomy" id="1702242"/>
    <lineage>
        <taxon>Bacteria</taxon>
        <taxon>Bacillati</taxon>
        <taxon>Bacillota</taxon>
        <taxon>Clostridia</taxon>
        <taxon>Thermoanaerobacterales</taxon>
        <taxon>Thermoanaerobacteraceae</taxon>
        <taxon>Thermoanaerobacterium</taxon>
    </lineage>
</organism>
<evidence type="ECO:0000313" key="1">
    <source>
        <dbReference type="EMBL" id="MBP2071865.1"/>
    </source>
</evidence>
<protein>
    <submittedName>
        <fullName evidence="1">Uncharacterized protein</fullName>
    </submittedName>
</protein>
<proteinExistence type="predicted"/>
<dbReference type="EMBL" id="JAGGLT010000013">
    <property type="protein sequence ID" value="MBP2071865.1"/>
    <property type="molecule type" value="Genomic_DNA"/>
</dbReference>
<keyword evidence="2" id="KW-1185">Reference proteome</keyword>
<accession>A0ABS4NDV5</accession>
<comment type="caution">
    <text evidence="1">The sequence shown here is derived from an EMBL/GenBank/DDBJ whole genome shotgun (WGS) entry which is preliminary data.</text>
</comment>
<name>A0ABS4NDV5_9THEO</name>
<reference evidence="1" key="1">
    <citation type="submission" date="2021-03" db="EMBL/GenBank/DDBJ databases">
        <title>Genomic Encyclopedia of Type Strains, Phase IV (KMG-IV): sequencing the most valuable type-strain genomes for metagenomic binning, comparative biology and taxonomic classification.</title>
        <authorList>
            <person name="Goeker M."/>
        </authorList>
    </citation>
    <scope>NUCLEOTIDE SEQUENCE</scope>
    <source>
        <strain evidence="1">DSM 101588</strain>
    </source>
</reference>
<evidence type="ECO:0000313" key="2">
    <source>
        <dbReference type="Proteomes" id="UP001166402"/>
    </source>
</evidence>
<dbReference type="Proteomes" id="UP001166402">
    <property type="component" value="Unassembled WGS sequence"/>
</dbReference>
<gene>
    <name evidence="1" type="ORF">J2Z80_001386</name>
</gene>
<sequence length="52" mass="5591">MIHVHAAAAKSTKNAAGQIFKNFSEGDDLVLADYKTEVLNLIDTIKEMGASL</sequence>